<keyword evidence="6 9" id="KW-1133">Transmembrane helix</keyword>
<protein>
    <recommendedName>
        <fullName evidence="12">Transmembrane protein</fullName>
    </recommendedName>
</protein>
<feature type="compositionally biased region" description="Basic and acidic residues" evidence="8">
    <location>
        <begin position="297"/>
        <end position="306"/>
    </location>
</feature>
<feature type="compositionally biased region" description="Polar residues" evidence="8">
    <location>
        <begin position="797"/>
        <end position="807"/>
    </location>
</feature>
<organism evidence="10 11">
    <name type="scientific">Rhipicephalus microplus</name>
    <name type="common">Cattle tick</name>
    <name type="synonym">Boophilus microplus</name>
    <dbReference type="NCBI Taxonomy" id="6941"/>
    <lineage>
        <taxon>Eukaryota</taxon>
        <taxon>Metazoa</taxon>
        <taxon>Ecdysozoa</taxon>
        <taxon>Arthropoda</taxon>
        <taxon>Chelicerata</taxon>
        <taxon>Arachnida</taxon>
        <taxon>Acari</taxon>
        <taxon>Parasitiformes</taxon>
        <taxon>Ixodida</taxon>
        <taxon>Ixodoidea</taxon>
        <taxon>Ixodidae</taxon>
        <taxon>Rhipicephalinae</taxon>
        <taxon>Rhipicephalus</taxon>
        <taxon>Boophilus</taxon>
    </lineage>
</organism>
<keyword evidence="11" id="KW-1185">Reference proteome</keyword>
<evidence type="ECO:0000256" key="4">
    <source>
        <dbReference type="ARBA" id="ARBA00022692"/>
    </source>
</evidence>
<feature type="compositionally biased region" description="Low complexity" evidence="8">
    <location>
        <begin position="854"/>
        <end position="866"/>
    </location>
</feature>
<dbReference type="EMBL" id="JABSTU010002140">
    <property type="protein sequence ID" value="KAH7984878.1"/>
    <property type="molecule type" value="Genomic_DNA"/>
</dbReference>
<dbReference type="SUPFAM" id="SSF161070">
    <property type="entry name" value="SNF-like"/>
    <property type="match status" value="1"/>
</dbReference>
<evidence type="ECO:0000256" key="5">
    <source>
        <dbReference type="ARBA" id="ARBA00022847"/>
    </source>
</evidence>
<proteinExistence type="inferred from homology"/>
<evidence type="ECO:0000256" key="8">
    <source>
        <dbReference type="SAM" id="MobiDB-lite"/>
    </source>
</evidence>
<feature type="compositionally biased region" description="Basic and acidic residues" evidence="8">
    <location>
        <begin position="710"/>
        <end position="723"/>
    </location>
</feature>
<evidence type="ECO:0000313" key="11">
    <source>
        <dbReference type="Proteomes" id="UP000821866"/>
    </source>
</evidence>
<evidence type="ECO:0000256" key="3">
    <source>
        <dbReference type="ARBA" id="ARBA00022448"/>
    </source>
</evidence>
<feature type="compositionally biased region" description="Polar residues" evidence="8">
    <location>
        <begin position="380"/>
        <end position="390"/>
    </location>
</feature>
<sequence length="988" mass="105714">MPRGDITHSADFNFIVSISHQTVTLVPFPEFWSRIHSLWLVSMMLPKFGGAKGVSVLCSSQNNFRLFLLALELIVFLQLYGARRLEVDSQLMTGGTPGFFVKLCWTSIIPLALMVLLSAKAFRPITVERQHPVFLTALIAWVQMVEFSFIPVYAFVFVFHTKLQVTHSSIDLLGTHLILTTEAQMSPSTSDWRYDSSDENKGEPPVKFRSPPDKEKLAPLPMNEGGRATPYGSPNAVPVARAATPDCAALSGCELNRRAESPNNLAIYEGRVAGPSRTMKRESFHEGIPTKASPPRELVRRKDKTPLETTVSPDLLNPQVKTRHYKRHPGSPPTKSKSGSSSASTPAGMLKSRRRSLGVNTVLAKASFFAAAQARRATVSPKNTSENAEVTSPAAIASSSSMRRESAHKKTETSDRELLPGKNKAADSGVHLPAIGSPSSSRKPVPSPSEEAVSHRRCHDGGVTAASPNMLEKKQPSKKGAAQHQPRGGMPPPPMSPASHAENAHHAALFSPAPKANSNAAARKVTAKKKRQPGLSKGTARDRSAFLALCTGLCGVLVPESGTFYKSRALSSLLRLVRSRDTTGNAVSPPPRRTKDRCGTGKIRSIFRKNVGATNKQDESPVASVSHAETQEKLAPLPMNEGGRATPYGSPNAVPVARAATPDCAALSGCELNRRAESLNNLAIFEGRAAGPSRTMKRGSFHEGIPTKESSPRELVRRIDKTPLETTVSPDLLNPQVKTWHYRRHPGSPPTKSKSGSSSASSPAGMLKSRQRSLGVNTVLDKASFFAAAQARRATVSPKNTSENAEVTSLAAIASSSSMRRESAQEKTETSDRELLPGKSKAADSGEHLPAIGSPSSSRKLVSSPSEEAVSHRRCHDGGVTAASPNTLEKKQPSKKGAAQQQPRGGMPPPPMSPASHAENAHHSALFSPAPKANNNAAARKVTAKKKRQPGLSKGTARDRSAFFALCTGLCGVVSSSVNIPNFVAKSA</sequence>
<dbReference type="InterPro" id="IPR000175">
    <property type="entry name" value="Na/ntran_symport"/>
</dbReference>
<evidence type="ECO:0000256" key="6">
    <source>
        <dbReference type="ARBA" id="ARBA00022989"/>
    </source>
</evidence>
<feature type="region of interest" description="Disordered" evidence="8">
    <location>
        <begin position="792"/>
        <end position="958"/>
    </location>
</feature>
<feature type="transmembrane region" description="Helical" evidence="9">
    <location>
        <begin position="31"/>
        <end position="50"/>
    </location>
</feature>
<evidence type="ECO:0000313" key="10">
    <source>
        <dbReference type="EMBL" id="KAH7984878.1"/>
    </source>
</evidence>
<evidence type="ECO:0000256" key="9">
    <source>
        <dbReference type="SAM" id="Phobius"/>
    </source>
</evidence>
<evidence type="ECO:0000256" key="7">
    <source>
        <dbReference type="ARBA" id="ARBA00023136"/>
    </source>
</evidence>
<feature type="region of interest" description="Disordered" evidence="8">
    <location>
        <begin position="276"/>
        <end position="354"/>
    </location>
</feature>
<feature type="region of interest" description="Disordered" evidence="8">
    <location>
        <begin position="693"/>
        <end position="771"/>
    </location>
</feature>
<feature type="transmembrane region" description="Helical" evidence="9">
    <location>
        <begin position="62"/>
        <end position="80"/>
    </location>
</feature>
<evidence type="ECO:0000256" key="1">
    <source>
        <dbReference type="ARBA" id="ARBA00004141"/>
    </source>
</evidence>
<feature type="compositionally biased region" description="Basic and acidic residues" evidence="8">
    <location>
        <begin position="192"/>
        <end position="217"/>
    </location>
</feature>
<feature type="region of interest" description="Disordered" evidence="8">
    <location>
        <begin position="375"/>
        <end position="539"/>
    </location>
</feature>
<keyword evidence="5" id="KW-0769">Symport</keyword>
<reference evidence="10" key="2">
    <citation type="submission" date="2021-09" db="EMBL/GenBank/DDBJ databases">
        <authorList>
            <person name="Jia N."/>
            <person name="Wang J."/>
            <person name="Shi W."/>
            <person name="Du L."/>
            <person name="Sun Y."/>
            <person name="Zhan W."/>
            <person name="Jiang J."/>
            <person name="Wang Q."/>
            <person name="Zhang B."/>
            <person name="Ji P."/>
            <person name="Sakyi L.B."/>
            <person name="Cui X."/>
            <person name="Yuan T."/>
            <person name="Jiang B."/>
            <person name="Yang W."/>
            <person name="Lam T.T.-Y."/>
            <person name="Chang Q."/>
            <person name="Ding S."/>
            <person name="Wang X."/>
            <person name="Zhu J."/>
            <person name="Ruan X."/>
            <person name="Zhao L."/>
            <person name="Wei J."/>
            <person name="Que T."/>
            <person name="Du C."/>
            <person name="Cheng J."/>
            <person name="Dai P."/>
            <person name="Han X."/>
            <person name="Huang E."/>
            <person name="Gao Y."/>
            <person name="Liu J."/>
            <person name="Shao H."/>
            <person name="Ye R."/>
            <person name="Li L."/>
            <person name="Wei W."/>
            <person name="Wang X."/>
            <person name="Wang C."/>
            <person name="Huo Q."/>
            <person name="Li W."/>
            <person name="Guo W."/>
            <person name="Chen H."/>
            <person name="Chen S."/>
            <person name="Zhou L."/>
            <person name="Zhou L."/>
            <person name="Ni X."/>
            <person name="Tian J."/>
            <person name="Zhou Y."/>
            <person name="Sheng Y."/>
            <person name="Liu T."/>
            <person name="Pan Y."/>
            <person name="Xia L."/>
            <person name="Li J."/>
            <person name="Zhao F."/>
            <person name="Cao W."/>
        </authorList>
    </citation>
    <scope>NUCLEOTIDE SEQUENCE</scope>
    <source>
        <strain evidence="10">Rmic-2018</strain>
        <tissue evidence="10">Larvae</tissue>
    </source>
</reference>
<feature type="compositionally biased region" description="Low complexity" evidence="8">
    <location>
        <begin position="930"/>
        <end position="941"/>
    </location>
</feature>
<keyword evidence="4 9" id="KW-0812">Transmembrane</keyword>
<feature type="compositionally biased region" description="Basic and acidic residues" evidence="8">
    <location>
        <begin position="819"/>
        <end position="847"/>
    </location>
</feature>
<feature type="compositionally biased region" description="Low complexity" evidence="8">
    <location>
        <begin position="511"/>
        <end position="524"/>
    </location>
</feature>
<dbReference type="Pfam" id="PF00209">
    <property type="entry name" value="SNF"/>
    <property type="match status" value="1"/>
</dbReference>
<feature type="transmembrane region" description="Helical" evidence="9">
    <location>
        <begin position="100"/>
        <end position="122"/>
    </location>
</feature>
<keyword evidence="7 9" id="KW-0472">Membrane</keyword>
<accession>A0A9J6D1L3</accession>
<gene>
    <name evidence="10" type="ORF">HPB51_026904</name>
</gene>
<comment type="similarity">
    <text evidence="2">Belongs to the sodium:neurotransmitter symporter (SNF) (TC 2.A.22) family.</text>
</comment>
<name>A0A9J6D1L3_RHIMP</name>
<comment type="subcellular location">
    <subcellularLocation>
        <location evidence="1">Membrane</location>
        <topology evidence="1">Multi-pass membrane protein</topology>
    </subcellularLocation>
</comment>
<comment type="caution">
    <text evidence="10">The sequence shown here is derived from an EMBL/GenBank/DDBJ whole genome shotgun (WGS) entry which is preliminary data.</text>
</comment>
<dbReference type="AlphaFoldDB" id="A0A9J6D1L3"/>
<feature type="compositionally biased region" description="Low complexity" evidence="8">
    <location>
        <begin position="750"/>
        <end position="765"/>
    </location>
</feature>
<feature type="compositionally biased region" description="Basic and acidic residues" evidence="8">
    <location>
        <begin position="402"/>
        <end position="419"/>
    </location>
</feature>
<evidence type="ECO:0008006" key="12">
    <source>
        <dbReference type="Google" id="ProtNLM"/>
    </source>
</evidence>
<evidence type="ECO:0000256" key="2">
    <source>
        <dbReference type="ARBA" id="ARBA00006459"/>
    </source>
</evidence>
<keyword evidence="3" id="KW-0813">Transport</keyword>
<reference evidence="10" key="1">
    <citation type="journal article" date="2020" name="Cell">
        <title>Large-Scale Comparative Analyses of Tick Genomes Elucidate Their Genetic Diversity and Vector Capacities.</title>
        <authorList>
            <consortium name="Tick Genome and Microbiome Consortium (TIGMIC)"/>
            <person name="Jia N."/>
            <person name="Wang J."/>
            <person name="Shi W."/>
            <person name="Du L."/>
            <person name="Sun Y."/>
            <person name="Zhan W."/>
            <person name="Jiang J.F."/>
            <person name="Wang Q."/>
            <person name="Zhang B."/>
            <person name="Ji P."/>
            <person name="Bell-Sakyi L."/>
            <person name="Cui X.M."/>
            <person name="Yuan T.T."/>
            <person name="Jiang B.G."/>
            <person name="Yang W.F."/>
            <person name="Lam T.T."/>
            <person name="Chang Q.C."/>
            <person name="Ding S.J."/>
            <person name="Wang X.J."/>
            <person name="Zhu J.G."/>
            <person name="Ruan X.D."/>
            <person name="Zhao L."/>
            <person name="Wei J.T."/>
            <person name="Ye R.Z."/>
            <person name="Que T.C."/>
            <person name="Du C.H."/>
            <person name="Zhou Y.H."/>
            <person name="Cheng J.X."/>
            <person name="Dai P.F."/>
            <person name="Guo W.B."/>
            <person name="Han X.H."/>
            <person name="Huang E.J."/>
            <person name="Li L.F."/>
            <person name="Wei W."/>
            <person name="Gao Y.C."/>
            <person name="Liu J.Z."/>
            <person name="Shao H.Z."/>
            <person name="Wang X."/>
            <person name="Wang C.C."/>
            <person name="Yang T.C."/>
            <person name="Huo Q.B."/>
            <person name="Li W."/>
            <person name="Chen H.Y."/>
            <person name="Chen S.E."/>
            <person name="Zhou L.G."/>
            <person name="Ni X.B."/>
            <person name="Tian J.H."/>
            <person name="Sheng Y."/>
            <person name="Liu T."/>
            <person name="Pan Y.S."/>
            <person name="Xia L.Y."/>
            <person name="Li J."/>
            <person name="Zhao F."/>
            <person name="Cao W.C."/>
        </authorList>
    </citation>
    <scope>NUCLEOTIDE SEQUENCE</scope>
    <source>
        <strain evidence="10">Rmic-2018</strain>
    </source>
</reference>
<feature type="transmembrane region" description="Helical" evidence="9">
    <location>
        <begin position="134"/>
        <end position="159"/>
    </location>
</feature>
<dbReference type="InterPro" id="IPR037272">
    <property type="entry name" value="SNS_sf"/>
</dbReference>
<dbReference type="GO" id="GO:0016020">
    <property type="term" value="C:membrane"/>
    <property type="evidence" value="ECO:0007669"/>
    <property type="project" value="UniProtKB-SubCell"/>
</dbReference>
<dbReference type="GO" id="GO:0015293">
    <property type="term" value="F:symporter activity"/>
    <property type="evidence" value="ECO:0007669"/>
    <property type="project" value="UniProtKB-KW"/>
</dbReference>
<feature type="region of interest" description="Disordered" evidence="8">
    <location>
        <begin position="188"/>
        <end position="227"/>
    </location>
</feature>
<feature type="compositionally biased region" description="Low complexity" evidence="8">
    <location>
        <begin position="333"/>
        <end position="347"/>
    </location>
</feature>
<dbReference type="Proteomes" id="UP000821866">
    <property type="component" value="Unassembled WGS sequence"/>
</dbReference>